<dbReference type="EMBL" id="BAABCP010000001">
    <property type="protein sequence ID" value="GAA3931669.1"/>
    <property type="molecule type" value="Genomic_DNA"/>
</dbReference>
<protein>
    <recommendedName>
        <fullName evidence="1">Nucleoside phosphorylase domain-containing protein</fullName>
    </recommendedName>
</protein>
<dbReference type="SUPFAM" id="SSF53167">
    <property type="entry name" value="Purine and uridine phosphorylases"/>
    <property type="match status" value="1"/>
</dbReference>
<accession>A0ABP7MWP3</accession>
<organism evidence="2 3">
    <name type="scientific">Microbacterium soli</name>
    <dbReference type="NCBI Taxonomy" id="446075"/>
    <lineage>
        <taxon>Bacteria</taxon>
        <taxon>Bacillati</taxon>
        <taxon>Actinomycetota</taxon>
        <taxon>Actinomycetes</taxon>
        <taxon>Micrococcales</taxon>
        <taxon>Microbacteriaceae</taxon>
        <taxon>Microbacterium</taxon>
    </lineage>
</organism>
<gene>
    <name evidence="2" type="ORF">GCM10022383_07760</name>
</gene>
<name>A0ABP7MWP3_9MICO</name>
<dbReference type="RefSeq" id="WP_344818196.1">
    <property type="nucleotide sequence ID" value="NZ_BAABCP010000001.1"/>
</dbReference>
<sequence length="189" mass="20009">MKLLVAALASELQAFPAELPGFDRLVTGPGKLMAAVGLTRALEARDATDPYDEILVVGTAGAVGDEVASGIHEVGAAIQHDVQDLDGVVGRHVSLPARVETGRAGATIATGDIFVDDADAVARIRSLGGELVDMETFALVWVAQQFGVPIRVLRVVSDRAQDGAVQVWDEVVAACSAQLWQRVRHEYDL</sequence>
<dbReference type="Pfam" id="PF01048">
    <property type="entry name" value="PNP_UDP_1"/>
    <property type="match status" value="1"/>
</dbReference>
<dbReference type="Proteomes" id="UP001501591">
    <property type="component" value="Unassembled WGS sequence"/>
</dbReference>
<dbReference type="Gene3D" id="3.40.50.1580">
    <property type="entry name" value="Nucleoside phosphorylase domain"/>
    <property type="match status" value="1"/>
</dbReference>
<comment type="caution">
    <text evidence="2">The sequence shown here is derived from an EMBL/GenBank/DDBJ whole genome shotgun (WGS) entry which is preliminary data.</text>
</comment>
<keyword evidence="3" id="KW-1185">Reference proteome</keyword>
<evidence type="ECO:0000313" key="2">
    <source>
        <dbReference type="EMBL" id="GAA3931669.1"/>
    </source>
</evidence>
<dbReference type="NCBIfam" id="NF004168">
    <property type="entry name" value="PRK05634.1"/>
    <property type="match status" value="1"/>
</dbReference>
<evidence type="ECO:0000313" key="3">
    <source>
        <dbReference type="Proteomes" id="UP001501591"/>
    </source>
</evidence>
<evidence type="ECO:0000259" key="1">
    <source>
        <dbReference type="Pfam" id="PF01048"/>
    </source>
</evidence>
<dbReference type="InterPro" id="IPR035994">
    <property type="entry name" value="Nucleoside_phosphorylase_sf"/>
</dbReference>
<proteinExistence type="predicted"/>
<dbReference type="InterPro" id="IPR000845">
    <property type="entry name" value="Nucleoside_phosphorylase_d"/>
</dbReference>
<feature type="domain" description="Nucleoside phosphorylase" evidence="1">
    <location>
        <begin position="105"/>
        <end position="168"/>
    </location>
</feature>
<reference evidence="3" key="1">
    <citation type="journal article" date="2019" name="Int. J. Syst. Evol. Microbiol.">
        <title>The Global Catalogue of Microorganisms (GCM) 10K type strain sequencing project: providing services to taxonomists for standard genome sequencing and annotation.</title>
        <authorList>
            <consortium name="The Broad Institute Genomics Platform"/>
            <consortium name="The Broad Institute Genome Sequencing Center for Infectious Disease"/>
            <person name="Wu L."/>
            <person name="Ma J."/>
        </authorList>
    </citation>
    <scope>NUCLEOTIDE SEQUENCE [LARGE SCALE GENOMIC DNA]</scope>
    <source>
        <strain evidence="3">JCM 17024</strain>
    </source>
</reference>